<comment type="caution">
    <text evidence="2">The sequence shown here is derived from an EMBL/GenBank/DDBJ whole genome shotgun (WGS) entry which is preliminary data.</text>
</comment>
<feature type="compositionally biased region" description="Polar residues" evidence="1">
    <location>
        <begin position="41"/>
        <end position="50"/>
    </location>
</feature>
<protein>
    <submittedName>
        <fullName evidence="2">Uncharacterized protein</fullName>
    </submittedName>
</protein>
<evidence type="ECO:0000313" key="3">
    <source>
        <dbReference type="Proteomes" id="UP001279734"/>
    </source>
</evidence>
<feature type="region of interest" description="Disordered" evidence="1">
    <location>
        <begin position="41"/>
        <end position="66"/>
    </location>
</feature>
<accession>A0AAD3SU30</accession>
<keyword evidence="3" id="KW-1185">Reference proteome</keyword>
<organism evidence="2 3">
    <name type="scientific">Nepenthes gracilis</name>
    <name type="common">Slender pitcher plant</name>
    <dbReference type="NCBI Taxonomy" id="150966"/>
    <lineage>
        <taxon>Eukaryota</taxon>
        <taxon>Viridiplantae</taxon>
        <taxon>Streptophyta</taxon>
        <taxon>Embryophyta</taxon>
        <taxon>Tracheophyta</taxon>
        <taxon>Spermatophyta</taxon>
        <taxon>Magnoliopsida</taxon>
        <taxon>eudicotyledons</taxon>
        <taxon>Gunneridae</taxon>
        <taxon>Pentapetalae</taxon>
        <taxon>Caryophyllales</taxon>
        <taxon>Nepenthaceae</taxon>
        <taxon>Nepenthes</taxon>
    </lineage>
</organism>
<dbReference type="EMBL" id="BSYO01000016">
    <property type="protein sequence ID" value="GMH16221.1"/>
    <property type="molecule type" value="Genomic_DNA"/>
</dbReference>
<proteinExistence type="predicted"/>
<dbReference type="AlphaFoldDB" id="A0AAD3SU30"/>
<dbReference type="Proteomes" id="UP001279734">
    <property type="component" value="Unassembled WGS sequence"/>
</dbReference>
<reference evidence="2" key="1">
    <citation type="submission" date="2023-05" db="EMBL/GenBank/DDBJ databases">
        <title>Nepenthes gracilis genome sequencing.</title>
        <authorList>
            <person name="Fukushima K."/>
        </authorList>
    </citation>
    <scope>NUCLEOTIDE SEQUENCE</scope>
    <source>
        <strain evidence="2">SING2019-196</strain>
    </source>
</reference>
<evidence type="ECO:0000256" key="1">
    <source>
        <dbReference type="SAM" id="MobiDB-lite"/>
    </source>
</evidence>
<sequence>MKAIGQNSKNSNSINHITQVVNTIGILHRSPKEHQHFKIITSQGTSSVRTPNKAKNKIPANNQGSGQVAVTTSGCLQQQDQLVSSTSASIATAHLHQNEEL</sequence>
<feature type="compositionally biased region" description="Low complexity" evidence="1">
    <location>
        <begin position="51"/>
        <end position="62"/>
    </location>
</feature>
<gene>
    <name evidence="2" type="ORF">Nepgr_018062</name>
</gene>
<name>A0AAD3SU30_NEPGR</name>
<evidence type="ECO:0000313" key="2">
    <source>
        <dbReference type="EMBL" id="GMH16221.1"/>
    </source>
</evidence>